<dbReference type="OrthoDB" id="5522228at2"/>
<name>M5RZH1_9BACT</name>
<protein>
    <submittedName>
        <fullName evidence="2">Uncharacterized protein</fullName>
    </submittedName>
</protein>
<evidence type="ECO:0000313" key="2">
    <source>
        <dbReference type="EMBL" id="EMI24758.1"/>
    </source>
</evidence>
<dbReference type="EMBL" id="ANOF01000150">
    <property type="protein sequence ID" value="EMI24758.1"/>
    <property type="molecule type" value="Genomic_DNA"/>
</dbReference>
<keyword evidence="1" id="KW-1133">Transmembrane helix</keyword>
<organism evidence="2 3">
    <name type="scientific">Rhodopirellula europaea SH398</name>
    <dbReference type="NCBI Taxonomy" id="1263868"/>
    <lineage>
        <taxon>Bacteria</taxon>
        <taxon>Pseudomonadati</taxon>
        <taxon>Planctomycetota</taxon>
        <taxon>Planctomycetia</taxon>
        <taxon>Pirellulales</taxon>
        <taxon>Pirellulaceae</taxon>
        <taxon>Rhodopirellula</taxon>
    </lineage>
</organism>
<dbReference type="PATRIC" id="fig|1263868.3.peg.5020"/>
<keyword evidence="1" id="KW-0472">Membrane</keyword>
<proteinExistence type="predicted"/>
<gene>
    <name evidence="2" type="ORF">RESH_04630</name>
</gene>
<dbReference type="RefSeq" id="WP_008670034.1">
    <property type="nucleotide sequence ID" value="NZ_ANOF01000150.1"/>
</dbReference>
<evidence type="ECO:0000313" key="3">
    <source>
        <dbReference type="Proteomes" id="UP000011996"/>
    </source>
</evidence>
<dbReference type="STRING" id="1263868.RESH_04630"/>
<evidence type="ECO:0000256" key="1">
    <source>
        <dbReference type="SAM" id="Phobius"/>
    </source>
</evidence>
<dbReference type="AlphaFoldDB" id="M5RZH1"/>
<feature type="transmembrane region" description="Helical" evidence="1">
    <location>
        <begin position="12"/>
        <end position="32"/>
    </location>
</feature>
<comment type="caution">
    <text evidence="2">The sequence shown here is derived from an EMBL/GenBank/DDBJ whole genome shotgun (WGS) entry which is preliminary data.</text>
</comment>
<keyword evidence="1" id="KW-0812">Transmembrane</keyword>
<reference evidence="2 3" key="1">
    <citation type="journal article" date="2013" name="Mar. Genomics">
        <title>Expression of sulfatases in Rhodopirellula baltica and the diversity of sulfatases in the genus Rhodopirellula.</title>
        <authorList>
            <person name="Wegner C.E."/>
            <person name="Richter-Heitmann T."/>
            <person name="Klindworth A."/>
            <person name="Klockow C."/>
            <person name="Richter M."/>
            <person name="Achstetter T."/>
            <person name="Glockner F.O."/>
            <person name="Harder J."/>
        </authorList>
    </citation>
    <scope>NUCLEOTIDE SEQUENCE [LARGE SCALE GENOMIC DNA]</scope>
    <source>
        <strain evidence="2 3">SH398</strain>
    </source>
</reference>
<accession>M5RZH1</accession>
<sequence length="333" mass="37012">MLVPKTKYRWLQCFVVGVVLLLLPILIINLLIDPLWMLSGNRLEGKNFAWNERQAKVNRLANGQVSMDCVVLGTSRSTLLSEHLINGGKTFNFAVSGASIPEYVQLAQHVKEQGYRPGKVIVEVSRGQLIGKPNTNDVNLQPSPLIPTSLSKGTFRFSLLTLLDSPPLPRFYDAEFQCGVLPNQSPYVPDRESGKQTPISLKVDEPLATLCQLREVFPEAEFTAYLPPQCAFDQKRLFLRDPVRYAEIPQSLVDVFGRVVDVSLPSSTTLDPANTYDGSHYYREVMDRVAKTLDGHPDPDLDAVIVTDDPDYSETIASRMESVQFVLASVSGS</sequence>
<dbReference type="Proteomes" id="UP000011996">
    <property type="component" value="Unassembled WGS sequence"/>
</dbReference>